<organism evidence="2 3">
    <name type="scientific">Panagrellus redivivus</name>
    <name type="common">Microworm</name>
    <dbReference type="NCBI Taxonomy" id="6233"/>
    <lineage>
        <taxon>Eukaryota</taxon>
        <taxon>Metazoa</taxon>
        <taxon>Ecdysozoa</taxon>
        <taxon>Nematoda</taxon>
        <taxon>Chromadorea</taxon>
        <taxon>Rhabditida</taxon>
        <taxon>Tylenchina</taxon>
        <taxon>Panagrolaimomorpha</taxon>
        <taxon>Panagrolaimoidea</taxon>
        <taxon>Panagrolaimidae</taxon>
        <taxon>Panagrellus</taxon>
    </lineage>
</organism>
<dbReference type="Proteomes" id="UP000492821">
    <property type="component" value="Unassembled WGS sequence"/>
</dbReference>
<evidence type="ECO:0000256" key="1">
    <source>
        <dbReference type="SAM" id="MobiDB-lite"/>
    </source>
</evidence>
<dbReference type="AlphaFoldDB" id="A0A7E4WB25"/>
<proteinExistence type="predicted"/>
<dbReference type="WBParaSite" id="Pan_g9052.t1">
    <property type="protein sequence ID" value="Pan_g9052.t1"/>
    <property type="gene ID" value="Pan_g9052"/>
</dbReference>
<evidence type="ECO:0000313" key="2">
    <source>
        <dbReference type="Proteomes" id="UP000492821"/>
    </source>
</evidence>
<keyword evidence="2" id="KW-1185">Reference proteome</keyword>
<reference evidence="3" key="2">
    <citation type="submission" date="2020-10" db="UniProtKB">
        <authorList>
            <consortium name="WormBaseParasite"/>
        </authorList>
    </citation>
    <scope>IDENTIFICATION</scope>
</reference>
<protein>
    <submittedName>
        <fullName evidence="3">PAS domain-containing protein</fullName>
    </submittedName>
</protein>
<evidence type="ECO:0000313" key="3">
    <source>
        <dbReference type="WBParaSite" id="Pan_g9052.t1"/>
    </source>
</evidence>
<sequence>MPQLPFPSPLPSIETYETQCLHNFFNENGNTSLFGLLIDKDGIIEYAIGSHIEDLLGLPIHHLLHRPFILLVSLQDRARICSLLPSSNSYRYGSTKRLQLDFICDKNSFDQTDLYSIRDELISNRNSTKSHALWYRADVLCSSCLHVMALTLQKAQNEIIDKLKKLSPADSDHWILRFDDGPKCKKDKKKTLVACVARRPSDDVPSGTFSLFLDRVNFRVVGFDGRNANIPFLTDTTFHGKTLQELCKRQEWPTIDLILETACHVQRSSTELTFSLVDGINLVTTVMTLSSKGSTGPIQLQCQIQRSFGTAGVTRSVSISDPAVPSTSNSIDLNANQMDKTAIPQLNRTISVPAQAHFFGPNSNSSTIGSCPDDRMDFVINSVVSNSESKPEGSMLRNLLNQAPSQYAPYTPTPTPKSSAGTVQNPPPSPFGYSSLLPVQIADMKIENSDMPETSEMPMPAKEPAKKKRVRNPAQKGPKMTKWVCVFYL</sequence>
<name>A0A7E4WB25_PANRE</name>
<reference evidence="2" key="1">
    <citation type="journal article" date="2013" name="Genetics">
        <title>The draft genome and transcriptome of Panagrellus redivivus are shaped by the harsh demands of a free-living lifestyle.</title>
        <authorList>
            <person name="Srinivasan J."/>
            <person name="Dillman A.R."/>
            <person name="Macchietto M.G."/>
            <person name="Heikkinen L."/>
            <person name="Lakso M."/>
            <person name="Fracchia K.M."/>
            <person name="Antoshechkin I."/>
            <person name="Mortazavi A."/>
            <person name="Wong G."/>
            <person name="Sternberg P.W."/>
        </authorList>
    </citation>
    <scope>NUCLEOTIDE SEQUENCE [LARGE SCALE GENOMIC DNA]</scope>
    <source>
        <strain evidence="2">MT8872</strain>
    </source>
</reference>
<feature type="region of interest" description="Disordered" evidence="1">
    <location>
        <begin position="450"/>
        <end position="476"/>
    </location>
</feature>
<feature type="region of interest" description="Disordered" evidence="1">
    <location>
        <begin position="405"/>
        <end position="428"/>
    </location>
</feature>
<accession>A0A7E4WB25</accession>